<sequence>MRVRTTDGKILELDELYALKSYLLSSLATIQSVEEPIDILVDSKTMRIIYDFMIRDNHALKREYNSLEIHFSNETLSYFDSKSTSEVISICNGANYLEYPYLLEVCCKILAIRLSQGSAKTKNEVLGERRITEEDMSLIIQDFDWANESI</sequence>
<protein>
    <recommendedName>
        <fullName evidence="3">SKP1 component POZ domain-containing protein</fullName>
    </recommendedName>
</protein>
<accession>L2GLP7</accession>
<dbReference type="InterPro" id="IPR036296">
    <property type="entry name" value="SKP1-like_dim_sf"/>
</dbReference>
<dbReference type="OrthoDB" id="2342932at2759"/>
<dbReference type="VEuPathDB" id="MicrosporidiaDB:VICG_01165"/>
<dbReference type="Gene3D" id="3.30.710.10">
    <property type="entry name" value="Potassium Channel Kv1.1, Chain A"/>
    <property type="match status" value="1"/>
</dbReference>
<dbReference type="InterPro" id="IPR011333">
    <property type="entry name" value="SKP1/BTB/POZ_sf"/>
</dbReference>
<dbReference type="EMBL" id="JH370138">
    <property type="protein sequence ID" value="ELA41813.1"/>
    <property type="molecule type" value="Genomic_DNA"/>
</dbReference>
<evidence type="ECO:0008006" key="3">
    <source>
        <dbReference type="Google" id="ProtNLM"/>
    </source>
</evidence>
<dbReference type="SUPFAM" id="SSF81382">
    <property type="entry name" value="Skp1 dimerisation domain-like"/>
    <property type="match status" value="1"/>
</dbReference>
<dbReference type="GO" id="GO:0006511">
    <property type="term" value="P:ubiquitin-dependent protein catabolic process"/>
    <property type="evidence" value="ECO:0007669"/>
    <property type="project" value="InterPro"/>
</dbReference>
<proteinExistence type="predicted"/>
<keyword evidence="2" id="KW-1185">Reference proteome</keyword>
<evidence type="ECO:0000313" key="1">
    <source>
        <dbReference type="EMBL" id="ELA41813.1"/>
    </source>
</evidence>
<name>L2GLP7_VITCO</name>
<gene>
    <name evidence="1" type="ORF">VICG_01165</name>
</gene>
<dbReference type="GeneID" id="19881876"/>
<evidence type="ECO:0000313" key="2">
    <source>
        <dbReference type="Proteomes" id="UP000011082"/>
    </source>
</evidence>
<dbReference type="RefSeq" id="XP_007604611.1">
    <property type="nucleotide sequence ID" value="XM_007604549.1"/>
</dbReference>
<dbReference type="STRING" id="993615.L2GLP7"/>
<organism evidence="1 2">
    <name type="scientific">Vittaforma corneae (strain ATCC 50505)</name>
    <name type="common">Microsporidian parasite</name>
    <name type="synonym">Nosema corneum</name>
    <dbReference type="NCBI Taxonomy" id="993615"/>
    <lineage>
        <taxon>Eukaryota</taxon>
        <taxon>Fungi</taxon>
        <taxon>Fungi incertae sedis</taxon>
        <taxon>Microsporidia</taxon>
        <taxon>Nosematidae</taxon>
        <taxon>Vittaforma</taxon>
    </lineage>
</organism>
<dbReference type="AlphaFoldDB" id="L2GLP7"/>
<reference evidence="2" key="1">
    <citation type="submission" date="2011-05" db="EMBL/GenBank/DDBJ databases">
        <title>The genome sequence of Vittaforma corneae strain ATCC 50505.</title>
        <authorList>
            <consortium name="The Broad Institute Genome Sequencing Platform"/>
            <person name="Cuomo C."/>
            <person name="Didier E."/>
            <person name="Bowers L."/>
            <person name="Young S.K."/>
            <person name="Zeng Q."/>
            <person name="Gargeya S."/>
            <person name="Fitzgerald M."/>
            <person name="Haas B."/>
            <person name="Abouelleil A."/>
            <person name="Alvarado L."/>
            <person name="Arachchi H.M."/>
            <person name="Berlin A."/>
            <person name="Chapman S.B."/>
            <person name="Gearin G."/>
            <person name="Goldberg J."/>
            <person name="Griggs A."/>
            <person name="Gujja S."/>
            <person name="Hansen M."/>
            <person name="Heiman D."/>
            <person name="Howarth C."/>
            <person name="Larimer J."/>
            <person name="Lui A."/>
            <person name="MacDonald P.J.P."/>
            <person name="McCowen C."/>
            <person name="Montmayeur A."/>
            <person name="Murphy C."/>
            <person name="Neiman D."/>
            <person name="Pearson M."/>
            <person name="Priest M."/>
            <person name="Roberts A."/>
            <person name="Saif S."/>
            <person name="Shea T."/>
            <person name="Sisk P."/>
            <person name="Stolte C."/>
            <person name="Sykes S."/>
            <person name="Wortman J."/>
            <person name="Nusbaum C."/>
            <person name="Birren B."/>
        </authorList>
    </citation>
    <scope>NUCLEOTIDE SEQUENCE [LARGE SCALE GENOMIC DNA]</scope>
    <source>
        <strain evidence="2">ATCC 50505</strain>
    </source>
</reference>
<dbReference type="OMA" id="ICNGANY"/>
<dbReference type="HOGENOM" id="CLU_059252_4_2_1"/>
<dbReference type="InParanoid" id="L2GLP7"/>
<dbReference type="Proteomes" id="UP000011082">
    <property type="component" value="Unassembled WGS sequence"/>
</dbReference>